<protein>
    <submittedName>
        <fullName evidence="1">Uncharacterized protein</fullName>
    </submittedName>
</protein>
<sequence>MTTVSHRNTVAPPKHVARLRLKPKASATGHVDGAWWPASRDLAAELPFLLVVLAVQLEHVERVTYNLTAWPSTPRRLVVESGDVRLEGFRSQHPATVTVIGTAGRRRLTLLVVPPETEPDLAHRLLMTAAHRESVDGIDTLLTGE</sequence>
<dbReference type="EMBL" id="JFBM01000045">
    <property type="protein sequence ID" value="KFU76356.1"/>
    <property type="molecule type" value="Genomic_DNA"/>
</dbReference>
<dbReference type="AlphaFoldDB" id="A0A2P2FI10"/>
<evidence type="ECO:0000313" key="1">
    <source>
        <dbReference type="EMBL" id="KFU76356.1"/>
    </source>
</evidence>
<dbReference type="Proteomes" id="UP000256220">
    <property type="component" value="Unassembled WGS sequence"/>
</dbReference>
<dbReference type="InterPro" id="IPR046036">
    <property type="entry name" value="DUF5994"/>
</dbReference>
<keyword evidence="2" id="KW-1185">Reference proteome</keyword>
<reference evidence="1 2" key="1">
    <citation type="journal article" date="2014" name="Genome Announc.">
        <title>Draft Genome Sequence of Amycolatopsis lurida NRRL 2430, Producer of the Glycopeptide Family Antibiotic Ristocetin.</title>
        <authorList>
            <person name="Kwun M.J."/>
            <person name="Hong H.J."/>
        </authorList>
    </citation>
    <scope>NUCLEOTIDE SEQUENCE [LARGE SCALE GENOMIC DNA]</scope>
    <source>
        <strain evidence="1 2">NRRL 2430</strain>
    </source>
</reference>
<comment type="caution">
    <text evidence="1">The sequence shown here is derived from an EMBL/GenBank/DDBJ whole genome shotgun (WGS) entry which is preliminary data.</text>
</comment>
<name>A0A2P2FI10_AMYLU</name>
<evidence type="ECO:0000313" key="2">
    <source>
        <dbReference type="Proteomes" id="UP000256220"/>
    </source>
</evidence>
<dbReference type="Pfam" id="PF19457">
    <property type="entry name" value="DUF5994"/>
    <property type="match status" value="1"/>
</dbReference>
<organism evidence="1 2">
    <name type="scientific">Amycolatopsis lurida NRRL 2430</name>
    <dbReference type="NCBI Taxonomy" id="1460371"/>
    <lineage>
        <taxon>Bacteria</taxon>
        <taxon>Bacillati</taxon>
        <taxon>Actinomycetota</taxon>
        <taxon>Actinomycetes</taxon>
        <taxon>Pseudonocardiales</taxon>
        <taxon>Pseudonocardiaceae</taxon>
        <taxon>Amycolatopsis</taxon>
    </lineage>
</organism>
<dbReference type="RefSeq" id="WP_034321756.1">
    <property type="nucleotide sequence ID" value="NZ_JFBM01000045.1"/>
</dbReference>
<gene>
    <name evidence="1" type="ORF">BB31_36515</name>
</gene>
<proteinExistence type="predicted"/>
<accession>A0A2P2FI10</accession>